<evidence type="ECO:0000256" key="1">
    <source>
        <dbReference type="SAM" id="MobiDB-lite"/>
    </source>
</evidence>
<protein>
    <recommendedName>
        <fullName evidence="3">Reverse transcriptase</fullName>
    </recommendedName>
</protein>
<gene>
    <name evidence="2" type="ORF">Slati_0874100</name>
</gene>
<feature type="compositionally biased region" description="Polar residues" evidence="1">
    <location>
        <begin position="102"/>
        <end position="113"/>
    </location>
</feature>
<accession>A0AAW2XN68</accession>
<evidence type="ECO:0008006" key="3">
    <source>
        <dbReference type="Google" id="ProtNLM"/>
    </source>
</evidence>
<reference evidence="2" key="2">
    <citation type="journal article" date="2024" name="Plant">
        <title>Genomic evolution and insights into agronomic trait innovations of Sesamum species.</title>
        <authorList>
            <person name="Miao H."/>
            <person name="Wang L."/>
            <person name="Qu L."/>
            <person name="Liu H."/>
            <person name="Sun Y."/>
            <person name="Le M."/>
            <person name="Wang Q."/>
            <person name="Wei S."/>
            <person name="Zheng Y."/>
            <person name="Lin W."/>
            <person name="Duan Y."/>
            <person name="Cao H."/>
            <person name="Xiong S."/>
            <person name="Wang X."/>
            <person name="Wei L."/>
            <person name="Li C."/>
            <person name="Ma Q."/>
            <person name="Ju M."/>
            <person name="Zhao R."/>
            <person name="Li G."/>
            <person name="Mu C."/>
            <person name="Tian Q."/>
            <person name="Mei H."/>
            <person name="Zhang T."/>
            <person name="Gao T."/>
            <person name="Zhang H."/>
        </authorList>
    </citation>
    <scope>NUCLEOTIDE SEQUENCE</scope>
    <source>
        <strain evidence="2">KEN1</strain>
    </source>
</reference>
<proteinExistence type="predicted"/>
<evidence type="ECO:0000313" key="2">
    <source>
        <dbReference type="EMBL" id="KAL0455349.1"/>
    </source>
</evidence>
<reference evidence="2" key="1">
    <citation type="submission" date="2020-06" db="EMBL/GenBank/DDBJ databases">
        <authorList>
            <person name="Li T."/>
            <person name="Hu X."/>
            <person name="Zhang T."/>
            <person name="Song X."/>
            <person name="Zhang H."/>
            <person name="Dai N."/>
            <person name="Sheng W."/>
            <person name="Hou X."/>
            <person name="Wei L."/>
        </authorList>
    </citation>
    <scope>NUCLEOTIDE SEQUENCE</scope>
    <source>
        <strain evidence="2">KEN1</strain>
        <tissue evidence="2">Leaf</tissue>
    </source>
</reference>
<dbReference type="EMBL" id="JACGWN010000003">
    <property type="protein sequence ID" value="KAL0455349.1"/>
    <property type="molecule type" value="Genomic_DNA"/>
</dbReference>
<sequence>MVVPGTTDCTSMLEPGLSTMASGVGRPLYPDAITRACTRLDFACVCVMLDISSKLPKHLILMMPKDDGSEVPCKVDVEYEWRSKKQDPSPSNGAAVIPPTEENVQPSTQTLIDNSGEPPCKSIDKVWNVRGLNRRDHQVAVADLVADFSAHLSVLATIIYGANDHIVRRELWQQLGVLSQSIDDEPWVVGGDFNTVLDMSEVCGSSVDIHVQMNEFRDCIHETGLIQLPMQGELFTWHNCSEGDRSLWKRLDRLLVNDAWLRQWPNSCYQSLNARTSDHSPLLIRGDDSTIHSSMFRFDNYIALSSEFLPSVQNVWQHRIEGTTMYAVTRKLRALKPVFRRIRRNKGDLSLNVKLAAEFLSTKLEQMMLQQRAKIQWLKGGRTHTSKEDVVNEFVSFYRRLLGGERRREFIDLRYLRPWVRHVITQEEASALIQPVSREEIKLAFFDIEEDKAPGPDGYSSGFYKAAWPIIGEEITNAILEFFTTGRLLKQVNTTLLALIPKICERHTIQLNGIFYLRCFKCLGFRTHLFAGLRNVSPPYVLDLYKRDSTRFFKGARGLRQADIPSVTVFKRGLEEFAKLSGLRANPQKSQMILSRSAFGMRESLLNILGFPEGHLPLRYLGLPLLSSRLTISDCQPLLIKIDSRIKGWEGIQLSFAGRLQLIKSVLLALNIYWAMAFILPKGVIKEVEKRLRGFLWKGHSNEGYPKVAWNLVCRPIEEVVKNP</sequence>
<dbReference type="Gene3D" id="3.60.10.10">
    <property type="entry name" value="Endonuclease/exonuclease/phosphatase"/>
    <property type="match status" value="1"/>
</dbReference>
<dbReference type="AlphaFoldDB" id="A0AAW2XN68"/>
<organism evidence="2">
    <name type="scientific">Sesamum latifolium</name>
    <dbReference type="NCBI Taxonomy" id="2727402"/>
    <lineage>
        <taxon>Eukaryota</taxon>
        <taxon>Viridiplantae</taxon>
        <taxon>Streptophyta</taxon>
        <taxon>Embryophyta</taxon>
        <taxon>Tracheophyta</taxon>
        <taxon>Spermatophyta</taxon>
        <taxon>Magnoliopsida</taxon>
        <taxon>eudicotyledons</taxon>
        <taxon>Gunneridae</taxon>
        <taxon>Pentapetalae</taxon>
        <taxon>asterids</taxon>
        <taxon>lamiids</taxon>
        <taxon>Lamiales</taxon>
        <taxon>Pedaliaceae</taxon>
        <taxon>Sesamum</taxon>
    </lineage>
</organism>
<comment type="caution">
    <text evidence="2">The sequence shown here is derived from an EMBL/GenBank/DDBJ whole genome shotgun (WGS) entry which is preliminary data.</text>
</comment>
<feature type="region of interest" description="Disordered" evidence="1">
    <location>
        <begin position="82"/>
        <end position="115"/>
    </location>
</feature>
<dbReference type="InterPro" id="IPR036691">
    <property type="entry name" value="Endo/exonu/phosph_ase_sf"/>
</dbReference>
<dbReference type="PANTHER" id="PTHR33116">
    <property type="entry name" value="REVERSE TRANSCRIPTASE ZINC-BINDING DOMAIN-CONTAINING PROTEIN-RELATED-RELATED"/>
    <property type="match status" value="1"/>
</dbReference>
<name>A0AAW2XN68_9LAMI</name>
<dbReference type="PANTHER" id="PTHR33116:SF78">
    <property type="entry name" value="OS12G0587133 PROTEIN"/>
    <property type="match status" value="1"/>
</dbReference>
<dbReference type="SUPFAM" id="SSF56219">
    <property type="entry name" value="DNase I-like"/>
    <property type="match status" value="1"/>
</dbReference>